<dbReference type="PANTHER" id="PTHR23292:SF6">
    <property type="entry name" value="FI16602P1-RELATED"/>
    <property type="match status" value="1"/>
</dbReference>
<organism evidence="8 9">
    <name type="scientific">Stylonychia lemnae</name>
    <name type="common">Ciliate</name>
    <dbReference type="NCBI Taxonomy" id="5949"/>
    <lineage>
        <taxon>Eukaryota</taxon>
        <taxon>Sar</taxon>
        <taxon>Alveolata</taxon>
        <taxon>Ciliophora</taxon>
        <taxon>Intramacronucleata</taxon>
        <taxon>Spirotrichea</taxon>
        <taxon>Stichotrichia</taxon>
        <taxon>Sporadotrichida</taxon>
        <taxon>Oxytrichidae</taxon>
        <taxon>Stylonychinae</taxon>
        <taxon>Stylonychia</taxon>
    </lineage>
</organism>
<feature type="domain" description="LITAF" evidence="7">
    <location>
        <begin position="123"/>
        <end position="201"/>
    </location>
</feature>
<evidence type="ECO:0000256" key="4">
    <source>
        <dbReference type="ARBA" id="ARBA00022833"/>
    </source>
</evidence>
<keyword evidence="5" id="KW-0472">Membrane</keyword>
<reference evidence="8 9" key="1">
    <citation type="submission" date="2014-06" db="EMBL/GenBank/DDBJ databases">
        <authorList>
            <person name="Swart Estienne"/>
        </authorList>
    </citation>
    <scope>NUCLEOTIDE SEQUENCE [LARGE SCALE GENOMIC DNA]</scope>
    <source>
        <strain evidence="8 9">130c</strain>
    </source>
</reference>
<dbReference type="OrthoDB" id="5599753at2759"/>
<evidence type="ECO:0000256" key="5">
    <source>
        <dbReference type="ARBA" id="ARBA00023136"/>
    </source>
</evidence>
<comment type="similarity">
    <text evidence="2">Belongs to the CDIP1/LITAF family.</text>
</comment>
<dbReference type="InterPro" id="IPR006629">
    <property type="entry name" value="LITAF"/>
</dbReference>
<evidence type="ECO:0000256" key="6">
    <source>
        <dbReference type="SAM" id="MobiDB-lite"/>
    </source>
</evidence>
<sequence>MYSQPISQLGHQSLGKVQPENQQQHMQYNMYQQTNMAGQTVMHQGYPGQQNPQMINQYMYVQQAPYPSQQKIPHGQPQPQVYGQPNPYGQMHQPATIVPQPMMNPEYNQFDRYNPFSRRDRRGYIMSTIRVSKYGRFPVNIQCPHCLNVMTTRVKWRTTPVQYICCALLACAAPPYCCIPFCLRDCYYLHHICSGCLKSVE</sequence>
<evidence type="ECO:0000256" key="3">
    <source>
        <dbReference type="ARBA" id="ARBA00022723"/>
    </source>
</evidence>
<evidence type="ECO:0000256" key="2">
    <source>
        <dbReference type="ARBA" id="ARBA00005975"/>
    </source>
</evidence>
<dbReference type="Proteomes" id="UP000039865">
    <property type="component" value="Unassembled WGS sequence"/>
</dbReference>
<accession>A0A078B7I1</accession>
<keyword evidence="3" id="KW-0479">Metal-binding</keyword>
<gene>
    <name evidence="8" type="primary">Contig16705.g17800</name>
    <name evidence="8" type="ORF">STYLEM_19598</name>
</gene>
<keyword evidence="4" id="KW-0862">Zinc</keyword>
<dbReference type="InterPro" id="IPR037519">
    <property type="entry name" value="LITAF_fam"/>
</dbReference>
<keyword evidence="9" id="KW-1185">Reference proteome</keyword>
<dbReference type="InParanoid" id="A0A078B7I1"/>
<comment type="subcellular location">
    <subcellularLocation>
        <location evidence="1">Membrane</location>
        <topology evidence="1">Peripheral membrane protein</topology>
    </subcellularLocation>
</comment>
<dbReference type="GO" id="GO:0016020">
    <property type="term" value="C:membrane"/>
    <property type="evidence" value="ECO:0007669"/>
    <property type="project" value="UniProtKB-SubCell"/>
</dbReference>
<evidence type="ECO:0000313" key="9">
    <source>
        <dbReference type="Proteomes" id="UP000039865"/>
    </source>
</evidence>
<dbReference type="EMBL" id="CCKQ01018487">
    <property type="protein sequence ID" value="CDW90455.1"/>
    <property type="molecule type" value="Genomic_DNA"/>
</dbReference>
<feature type="region of interest" description="Disordered" evidence="6">
    <location>
        <begin position="1"/>
        <end position="20"/>
    </location>
</feature>
<evidence type="ECO:0000256" key="1">
    <source>
        <dbReference type="ARBA" id="ARBA00004170"/>
    </source>
</evidence>
<protein>
    <recommendedName>
        <fullName evidence="7">LITAF domain-containing protein</fullName>
    </recommendedName>
</protein>
<evidence type="ECO:0000259" key="7">
    <source>
        <dbReference type="PROSITE" id="PS51837"/>
    </source>
</evidence>
<dbReference type="PROSITE" id="PS51837">
    <property type="entry name" value="LITAF"/>
    <property type="match status" value="1"/>
</dbReference>
<evidence type="ECO:0000313" key="8">
    <source>
        <dbReference type="EMBL" id="CDW90455.1"/>
    </source>
</evidence>
<dbReference type="GO" id="GO:0008270">
    <property type="term" value="F:zinc ion binding"/>
    <property type="evidence" value="ECO:0007669"/>
    <property type="project" value="TreeGrafter"/>
</dbReference>
<feature type="compositionally biased region" description="Polar residues" evidence="6">
    <location>
        <begin position="1"/>
        <end position="11"/>
    </location>
</feature>
<proteinExistence type="inferred from homology"/>
<name>A0A078B7I1_STYLE</name>
<dbReference type="AlphaFoldDB" id="A0A078B7I1"/>
<dbReference type="Pfam" id="PF10601">
    <property type="entry name" value="zf-LITAF-like"/>
    <property type="match status" value="1"/>
</dbReference>
<dbReference type="PANTHER" id="PTHR23292">
    <property type="entry name" value="LIPOPOLYSACCHARIDE-INDUCED TUMOR NECROSIS FACTOR-ALPHA FACTOR"/>
    <property type="match status" value="1"/>
</dbReference>